<keyword evidence="2" id="KW-1185">Reference proteome</keyword>
<dbReference type="PATRIC" id="fig|1514904.3.peg.17"/>
<dbReference type="RefSeq" id="WP_053997283.1">
    <property type="nucleotide sequence ID" value="NZ_JXMU01000001.1"/>
</dbReference>
<name>A0A0M9GPM1_9HYPH</name>
<sequence>MSFRVAAKLTGRAKIASSGRQIPLKVSILRKHKRQIYKKESGFTVCSLWYYIIVKIVRLASKRLREAFDPVLPRAA</sequence>
<dbReference type="STRING" id="1514904.SU32_00085"/>
<comment type="caution">
    <text evidence="1">The sequence shown here is derived from an EMBL/GenBank/DDBJ whole genome shotgun (WGS) entry which is preliminary data.</text>
</comment>
<evidence type="ECO:0000313" key="1">
    <source>
        <dbReference type="EMBL" id="KPB02730.1"/>
    </source>
</evidence>
<proteinExistence type="predicted"/>
<organism evidence="1 2">
    <name type="scientific">Ahrensia marina</name>
    <dbReference type="NCBI Taxonomy" id="1514904"/>
    <lineage>
        <taxon>Bacteria</taxon>
        <taxon>Pseudomonadati</taxon>
        <taxon>Pseudomonadota</taxon>
        <taxon>Alphaproteobacteria</taxon>
        <taxon>Hyphomicrobiales</taxon>
        <taxon>Ahrensiaceae</taxon>
        <taxon>Ahrensia</taxon>
    </lineage>
</organism>
<dbReference type="Proteomes" id="UP000038011">
    <property type="component" value="Unassembled WGS sequence"/>
</dbReference>
<protein>
    <submittedName>
        <fullName evidence="1">Uncharacterized protein</fullName>
    </submittedName>
</protein>
<dbReference type="AlphaFoldDB" id="A0A0M9GPM1"/>
<dbReference type="EMBL" id="JXMU01000001">
    <property type="protein sequence ID" value="KPB02730.1"/>
    <property type="molecule type" value="Genomic_DNA"/>
</dbReference>
<reference evidence="1 2" key="1">
    <citation type="submission" date="2015-01" db="EMBL/GenBank/DDBJ databases">
        <title>Ahrensia donghaiensis sp. nov., a novel dimethylsulphoniopropionate-cleavage bacterium isolated from seawater and emended descriptions of the genus Ahrensia and Ahrensia kielensis.</title>
        <authorList>
            <person name="Liu J."/>
        </authorList>
    </citation>
    <scope>NUCLEOTIDE SEQUENCE [LARGE SCALE GENOMIC DNA]</scope>
    <source>
        <strain evidence="1 2">LZD062</strain>
    </source>
</reference>
<evidence type="ECO:0000313" key="2">
    <source>
        <dbReference type="Proteomes" id="UP000038011"/>
    </source>
</evidence>
<gene>
    <name evidence="1" type="ORF">SU32_00085</name>
</gene>
<accession>A0A0M9GPM1</accession>